<name>A0A127FD29_STEDE</name>
<evidence type="ECO:0000313" key="1">
    <source>
        <dbReference type="EMBL" id="AMN48303.1"/>
    </source>
</evidence>
<dbReference type="EMBL" id="CP011971">
    <property type="protein sequence ID" value="AMN48303.1"/>
    <property type="molecule type" value="Genomic_DNA"/>
</dbReference>
<dbReference type="Proteomes" id="UP000070250">
    <property type="component" value="Chromosome"/>
</dbReference>
<proteinExistence type="predicted"/>
<evidence type="ECO:0000313" key="2">
    <source>
        <dbReference type="Proteomes" id="UP000070250"/>
    </source>
</evidence>
<accession>A0A127FD29</accession>
<reference evidence="1 2" key="1">
    <citation type="submission" date="2015-06" db="EMBL/GenBank/DDBJ databases">
        <title>A Comprehensive Approach to Explore the Metabolic and Phylogenetic Diversity of Bacterial Steroid Degradation in the Environment: Testosterone as an Example.</title>
        <authorList>
            <person name="Yang F.-C."/>
            <person name="Chen Y.-L."/>
            <person name="Yu C.-P."/>
            <person name="Tang S.-L."/>
            <person name="Wang P.-H."/>
            <person name="Ismail W."/>
            <person name="Wang C.-H."/>
            <person name="Yang C.-Y."/>
            <person name="Chiang Y.-R."/>
        </authorList>
    </citation>
    <scope>NUCLEOTIDE SEQUENCE [LARGE SCALE GENOMIC DNA]</scope>
    <source>
        <strain evidence="1 2">DSM 18526</strain>
    </source>
</reference>
<protein>
    <submittedName>
        <fullName evidence="1">Uncharacterized protein</fullName>
    </submittedName>
</protein>
<dbReference type="AlphaFoldDB" id="A0A127FD29"/>
<dbReference type="STRING" id="465721.ACG33_14580"/>
<dbReference type="KEGG" id="sdf:ACG33_14580"/>
<sequence length="61" mass="7465">MFGFQLIIERLRIVVIDEHERITRLQVIDEFEYFRMSLYRDKAANIYFLLLVGRGLRGRHH</sequence>
<organism evidence="1 2">
    <name type="scientific">Steroidobacter denitrificans</name>
    <dbReference type="NCBI Taxonomy" id="465721"/>
    <lineage>
        <taxon>Bacteria</taxon>
        <taxon>Pseudomonadati</taxon>
        <taxon>Pseudomonadota</taxon>
        <taxon>Gammaproteobacteria</taxon>
        <taxon>Steroidobacterales</taxon>
        <taxon>Steroidobacteraceae</taxon>
        <taxon>Steroidobacter</taxon>
    </lineage>
</organism>
<keyword evidence="2" id="KW-1185">Reference proteome</keyword>
<gene>
    <name evidence="1" type="ORF">ACG33_14580</name>
</gene>